<dbReference type="InterPro" id="IPR032466">
    <property type="entry name" value="Metal_Hydrolase"/>
</dbReference>
<sequence>MSLLLNPLEYNPVEGEMDRLRIMTTDLNSYPMDDIKTEPHILIKQECQQSQQSFFVKSEIQDYDEVNILPAHTPPTPPEDVSLPVVGSNTKYISGSSTPQTPVYECSLYVRGEVSMIEKVEFFTNPNCPNPSYTKDYPPFEMTERITQNKEVTVRLFFKTDASFCPTVRLPVKVDSTNSGYIHGGVEVPVEIPGSQQNEMKDKKIAEIAKWLEQDKMDDTSPILNQDIKQEPMQTIFLQNTPTINAAPSNTTMHTITGTNGALWKTSSAPASPLSQVTTPIDNTRTRSASSSPTARSQTVLPNPCCRIQHSSFPSQDDNVPSVRPIVEGEPTYKRRPGPINLIPANPPKFTPISVADNRTILHTINSIPSDRVHTDQISTIGIESLPTITLSEQPQQPQQIFLTSQNVSPKVSQVRIINDAVPTIHSTSLKPEFFVTRTNDVDSNTTEITVGPPQTITQDNDHLRNQRSGRKCRKVYGVSNRSMWCTACRWKKACRRFPSLFTQVPEPSLEELPKVELHAHLNGSLSQNTICKLAELKGCRPPDFQIKEGEAIDLENVFDVFKAVQELTDSAEAVELAAFLTAREFAEDGVKYLESTPRGKWYVEAVLRGIEKAEQGHPKIQVRFLLSIDRARGVEHVQAVLRLLDEFSTHKYVVGIDVSGNPAKGADAQDAIVKCLEEVKAGGRFKGIAAHLGESEDSLLDAESLLRLTDRIGHGTFIVGDSKLMDLARDKPFELCLTSNIINRTRDSYETHHFGDLFKLNHPLCICTDDKGLFGASLSDEYRNIERAFKLGKKTLFDISKKAIEKRVAKDFINLSS</sequence>
<feature type="compositionally biased region" description="Polar residues" evidence="8">
    <location>
        <begin position="268"/>
        <end position="283"/>
    </location>
</feature>
<reference evidence="10 11" key="1">
    <citation type="submission" date="2021-04" db="EMBL/GenBank/DDBJ databases">
        <authorList>
            <person name="Bliznina A."/>
        </authorList>
    </citation>
    <scope>NUCLEOTIDE SEQUENCE [LARGE SCALE GENOMIC DNA]</scope>
</reference>
<dbReference type="Gene3D" id="3.20.20.140">
    <property type="entry name" value="Metal-dependent hydrolases"/>
    <property type="match status" value="1"/>
</dbReference>
<evidence type="ECO:0000256" key="4">
    <source>
        <dbReference type="ARBA" id="ARBA00022801"/>
    </source>
</evidence>
<dbReference type="SUPFAM" id="SSF51556">
    <property type="entry name" value="Metallo-dependent hydrolases"/>
    <property type="match status" value="1"/>
</dbReference>
<dbReference type="EMBL" id="OU015568">
    <property type="protein sequence ID" value="CAG5091562.1"/>
    <property type="molecule type" value="Genomic_DNA"/>
</dbReference>
<dbReference type="Gene3D" id="2.60.40.1970">
    <property type="entry name" value="YEATS domain"/>
    <property type="match status" value="1"/>
</dbReference>
<keyword evidence="5" id="KW-0862">Zinc</keyword>
<dbReference type="InterPro" id="IPR001365">
    <property type="entry name" value="A_deaminase_dom"/>
</dbReference>
<organism evidence="10 11">
    <name type="scientific">Oikopleura dioica</name>
    <name type="common">Tunicate</name>
    <dbReference type="NCBI Taxonomy" id="34765"/>
    <lineage>
        <taxon>Eukaryota</taxon>
        <taxon>Metazoa</taxon>
        <taxon>Chordata</taxon>
        <taxon>Tunicata</taxon>
        <taxon>Appendicularia</taxon>
        <taxon>Copelata</taxon>
        <taxon>Oikopleuridae</taxon>
        <taxon>Oikopleura</taxon>
    </lineage>
</organism>
<dbReference type="InterPro" id="IPR038704">
    <property type="entry name" value="YEAST_sf"/>
</dbReference>
<evidence type="ECO:0000256" key="1">
    <source>
        <dbReference type="ARBA" id="ARBA00001947"/>
    </source>
</evidence>
<feature type="domain" description="Adenosine deaminase" evidence="9">
    <location>
        <begin position="514"/>
        <end position="807"/>
    </location>
</feature>
<keyword evidence="6" id="KW-0546">Nucleotide metabolism</keyword>
<accession>A0ABN7S510</accession>
<dbReference type="InterPro" id="IPR006330">
    <property type="entry name" value="Ado/ade_deaminase"/>
</dbReference>
<comment type="cofactor">
    <cofactor evidence="1">
        <name>Zn(2+)</name>
        <dbReference type="ChEBI" id="CHEBI:29105"/>
    </cofactor>
</comment>
<evidence type="ECO:0000313" key="11">
    <source>
        <dbReference type="Proteomes" id="UP001158576"/>
    </source>
</evidence>
<proteinExistence type="inferred from homology"/>
<evidence type="ECO:0000259" key="9">
    <source>
        <dbReference type="Pfam" id="PF00962"/>
    </source>
</evidence>
<keyword evidence="11" id="KW-1185">Reference proteome</keyword>
<evidence type="ECO:0000256" key="5">
    <source>
        <dbReference type="ARBA" id="ARBA00022833"/>
    </source>
</evidence>
<keyword evidence="4" id="KW-0378">Hydrolase</keyword>
<dbReference type="PANTHER" id="PTHR11409:SF42">
    <property type="entry name" value="ADENOSINE DEAMINASE-LIKE PROTEIN"/>
    <property type="match status" value="1"/>
</dbReference>
<evidence type="ECO:0000313" key="10">
    <source>
        <dbReference type="EMBL" id="CAG5091562.1"/>
    </source>
</evidence>
<dbReference type="PANTHER" id="PTHR11409">
    <property type="entry name" value="ADENOSINE DEAMINASE"/>
    <property type="match status" value="1"/>
</dbReference>
<dbReference type="Proteomes" id="UP001158576">
    <property type="component" value="Chromosome PAR"/>
</dbReference>
<dbReference type="Pfam" id="PF00962">
    <property type="entry name" value="A_deaminase"/>
    <property type="match status" value="1"/>
</dbReference>
<comment type="similarity">
    <text evidence="2">Belongs to the metallo-dependent hydrolases superfamily. Adenosine and AMP deaminases family.</text>
</comment>
<name>A0ABN7S510_OIKDI</name>
<dbReference type="SMART" id="SM01366">
    <property type="entry name" value="c-clamp"/>
    <property type="match status" value="1"/>
</dbReference>
<comment type="catalytic activity">
    <reaction evidence="7">
        <text>N(6)-methyl-AMP + H2O + H(+) = IMP + methylamine</text>
        <dbReference type="Rhea" id="RHEA:16001"/>
        <dbReference type="ChEBI" id="CHEBI:15377"/>
        <dbReference type="ChEBI" id="CHEBI:15378"/>
        <dbReference type="ChEBI" id="CHEBI:58053"/>
        <dbReference type="ChEBI" id="CHEBI:59338"/>
        <dbReference type="ChEBI" id="CHEBI:144842"/>
    </reaction>
    <physiologicalReaction direction="left-to-right" evidence="7">
        <dbReference type="Rhea" id="RHEA:16002"/>
    </physiologicalReaction>
</comment>
<feature type="compositionally biased region" description="Low complexity" evidence="8">
    <location>
        <begin position="286"/>
        <end position="297"/>
    </location>
</feature>
<evidence type="ECO:0000256" key="3">
    <source>
        <dbReference type="ARBA" id="ARBA00022723"/>
    </source>
</evidence>
<feature type="region of interest" description="Disordered" evidence="8">
    <location>
        <begin position="268"/>
        <end position="300"/>
    </location>
</feature>
<evidence type="ECO:0000256" key="8">
    <source>
        <dbReference type="SAM" id="MobiDB-lite"/>
    </source>
</evidence>
<evidence type="ECO:0000256" key="6">
    <source>
        <dbReference type="ARBA" id="ARBA00023080"/>
    </source>
</evidence>
<keyword evidence="3" id="KW-0479">Metal-binding</keyword>
<protein>
    <submittedName>
        <fullName evidence="10">Oidioi.mRNA.OKI2018_I69.PAR.g13135.t2.cds</fullName>
    </submittedName>
</protein>
<evidence type="ECO:0000256" key="7">
    <source>
        <dbReference type="ARBA" id="ARBA00048787"/>
    </source>
</evidence>
<evidence type="ECO:0000256" key="2">
    <source>
        <dbReference type="ARBA" id="ARBA00006676"/>
    </source>
</evidence>
<gene>
    <name evidence="10" type="ORF">OKIOD_LOCUS4693</name>
</gene>